<dbReference type="AlphaFoldDB" id="A0A9X3WZP9"/>
<dbReference type="PROSITE" id="PS51257">
    <property type="entry name" value="PROKAR_LIPOPROTEIN"/>
    <property type="match status" value="1"/>
</dbReference>
<dbReference type="RefSeq" id="WP_272419813.1">
    <property type="nucleotide sequence ID" value="NZ_JAGTJJ010000004.1"/>
</dbReference>
<dbReference type="EMBL" id="JAGTJJ010000004">
    <property type="protein sequence ID" value="MDC3981387.1"/>
    <property type="molecule type" value="Genomic_DNA"/>
</dbReference>
<gene>
    <name evidence="3" type="ORF">KEG57_12815</name>
</gene>
<sequence length="665" mass="69787">MPRSFSSLLLALTLSLAGCTGAVRGTPLSEVPKPAAVTARATTAEPDGLRVLVTARQKRIAEEGVWLAADEDELRSLWNTVGADGPPPRVDFDTHVVLGSSYLGGACEPEIDTVEVDAAGTLRLRTHLLSDWCIALAVYVAQAIAVPRRILPSRFVFVAPHSRTPYAFDLPAAAPKASAASRVVPPISSLERPSLSAPLGVVALPPHGHIALRTLDDGRAVWVVAHRSGAISVLSADEPAFSDSPWLRKKVEWLSRIGRFGSGHDAAGRSVHGASPLETRVFARQGDGRIAIGEPAPLAPGPIEPRAEAPTLKGSSDPYTDLPLLPLDAMPEGRMARVDSALVFGLSGPARLCNLPTVDKLLDHFPGCPEHAPAVLGSPSEPRRGVTFMVAPVIVRRRGGAVDLAILGSDGTGGLASRPLFPPAPRGDSRARGALTMGAPVRGTTSGAKDGVSPACVAVGGAPDETWTFTAPRAGLYALQLDSDYDGALAVYDADGALLACNDDRHSLVSSSLVHISLAQGARVKVVVDGFGGHAGAYTLRVQEEAPLAHGGVLVLGREVAGDTSKSTDDHAAYCASYGNDDEWLFDVTEDTTYVFRLETPGWTTVLSVLAEGASMPHLCTRERSPSSPLVTDAALAPGKYKIIVDGPNEKDAGPYRLRVERKTP</sequence>
<feature type="region of interest" description="Disordered" evidence="1">
    <location>
        <begin position="293"/>
        <end position="315"/>
    </location>
</feature>
<evidence type="ECO:0000313" key="3">
    <source>
        <dbReference type="EMBL" id="MDC3981387.1"/>
    </source>
</evidence>
<dbReference type="Gene3D" id="2.60.120.380">
    <property type="match status" value="1"/>
</dbReference>
<reference evidence="3 4" key="1">
    <citation type="submission" date="2021-04" db="EMBL/GenBank/DDBJ databases">
        <title>Genome analysis of Polyangium sp.</title>
        <authorList>
            <person name="Li Y."/>
            <person name="Wang J."/>
        </authorList>
    </citation>
    <scope>NUCLEOTIDE SEQUENCE [LARGE SCALE GENOMIC DNA]</scope>
    <source>
        <strain evidence="3 4">SDU14</strain>
    </source>
</reference>
<accession>A0A9X3WZP9</accession>
<dbReference type="Proteomes" id="UP001151081">
    <property type="component" value="Unassembled WGS sequence"/>
</dbReference>
<protein>
    <recommendedName>
        <fullName evidence="5">Peptidase C-terminal archaeal/bacterial domain-containing protein</fullName>
    </recommendedName>
</protein>
<evidence type="ECO:0000256" key="2">
    <source>
        <dbReference type="SAM" id="SignalP"/>
    </source>
</evidence>
<evidence type="ECO:0008006" key="5">
    <source>
        <dbReference type="Google" id="ProtNLM"/>
    </source>
</evidence>
<evidence type="ECO:0000313" key="4">
    <source>
        <dbReference type="Proteomes" id="UP001151081"/>
    </source>
</evidence>
<feature type="signal peptide" evidence="2">
    <location>
        <begin position="1"/>
        <end position="22"/>
    </location>
</feature>
<keyword evidence="2" id="KW-0732">Signal</keyword>
<comment type="caution">
    <text evidence="3">The sequence shown here is derived from an EMBL/GenBank/DDBJ whole genome shotgun (WGS) entry which is preliminary data.</text>
</comment>
<proteinExistence type="predicted"/>
<keyword evidence="4" id="KW-1185">Reference proteome</keyword>
<name>A0A9X3WZP9_9BACT</name>
<organism evidence="3 4">
    <name type="scientific">Polyangium jinanense</name>
    <dbReference type="NCBI Taxonomy" id="2829994"/>
    <lineage>
        <taxon>Bacteria</taxon>
        <taxon>Pseudomonadati</taxon>
        <taxon>Myxococcota</taxon>
        <taxon>Polyangia</taxon>
        <taxon>Polyangiales</taxon>
        <taxon>Polyangiaceae</taxon>
        <taxon>Polyangium</taxon>
    </lineage>
</organism>
<evidence type="ECO:0000256" key="1">
    <source>
        <dbReference type="SAM" id="MobiDB-lite"/>
    </source>
</evidence>
<feature type="chain" id="PRO_5040731013" description="Peptidase C-terminal archaeal/bacterial domain-containing protein" evidence="2">
    <location>
        <begin position="23"/>
        <end position="665"/>
    </location>
</feature>